<accession>A0A151U8H5</accession>
<dbReference type="EMBL" id="CM003603">
    <property type="protein sequence ID" value="KYP75578.1"/>
    <property type="molecule type" value="Genomic_DNA"/>
</dbReference>
<gene>
    <name evidence="1" type="ORF">KK1_019769</name>
</gene>
<protein>
    <submittedName>
        <fullName evidence="1">Ribonuclease H protein At1g65750</fullName>
    </submittedName>
</protein>
<sequence length="136" mass="15642">MDQVEVIQSCLDLFYSSSGQKVNVEKTRIFFSENVAYTVIMWEEISNAFGFSRTDNLGRYLGIPVHHTQVRRRDYQVVICQVTTRLSGWKALSLSFVGRLTLCKFVLAAILAYTMQSIHIPHNVCDEVDRLCRSFL</sequence>
<organism evidence="1 2">
    <name type="scientific">Cajanus cajan</name>
    <name type="common">Pigeon pea</name>
    <name type="synonym">Cajanus indicus</name>
    <dbReference type="NCBI Taxonomy" id="3821"/>
    <lineage>
        <taxon>Eukaryota</taxon>
        <taxon>Viridiplantae</taxon>
        <taxon>Streptophyta</taxon>
        <taxon>Embryophyta</taxon>
        <taxon>Tracheophyta</taxon>
        <taxon>Spermatophyta</taxon>
        <taxon>Magnoliopsida</taxon>
        <taxon>eudicotyledons</taxon>
        <taxon>Gunneridae</taxon>
        <taxon>Pentapetalae</taxon>
        <taxon>rosids</taxon>
        <taxon>fabids</taxon>
        <taxon>Fabales</taxon>
        <taxon>Fabaceae</taxon>
        <taxon>Papilionoideae</taxon>
        <taxon>50 kb inversion clade</taxon>
        <taxon>NPAAA clade</taxon>
        <taxon>indigoferoid/millettioid clade</taxon>
        <taxon>Phaseoleae</taxon>
        <taxon>Cajanus</taxon>
    </lineage>
</organism>
<name>A0A151U8H5_CAJCA</name>
<dbReference type="Proteomes" id="UP000075243">
    <property type="component" value="Chromosome 1"/>
</dbReference>
<dbReference type="PANTHER" id="PTHR33116:SF70">
    <property type="entry name" value="NON-LTR RETROELEMENT REVERSE TRANSCRIPTASE-LIKE PROTEIN"/>
    <property type="match status" value="1"/>
</dbReference>
<dbReference type="AlphaFoldDB" id="A0A151U8H5"/>
<keyword evidence="2" id="KW-1185">Reference proteome</keyword>
<dbReference type="OMA" id="NWVAWAN"/>
<dbReference type="PANTHER" id="PTHR33116">
    <property type="entry name" value="REVERSE TRANSCRIPTASE ZINC-BINDING DOMAIN-CONTAINING PROTEIN-RELATED-RELATED"/>
    <property type="match status" value="1"/>
</dbReference>
<proteinExistence type="predicted"/>
<dbReference type="STRING" id="3821.A0A151U8H5"/>
<evidence type="ECO:0000313" key="2">
    <source>
        <dbReference type="Proteomes" id="UP000075243"/>
    </source>
</evidence>
<reference evidence="1 2" key="1">
    <citation type="journal article" date="2012" name="Nat. Biotechnol.">
        <title>Draft genome sequence of pigeonpea (Cajanus cajan), an orphan legume crop of resource-poor farmers.</title>
        <authorList>
            <person name="Varshney R.K."/>
            <person name="Chen W."/>
            <person name="Li Y."/>
            <person name="Bharti A.K."/>
            <person name="Saxena R.K."/>
            <person name="Schlueter J.A."/>
            <person name="Donoghue M.T."/>
            <person name="Azam S."/>
            <person name="Fan G."/>
            <person name="Whaley A.M."/>
            <person name="Farmer A.D."/>
            <person name="Sheridan J."/>
            <person name="Iwata A."/>
            <person name="Tuteja R."/>
            <person name="Penmetsa R.V."/>
            <person name="Wu W."/>
            <person name="Upadhyaya H.D."/>
            <person name="Yang S.P."/>
            <person name="Shah T."/>
            <person name="Saxena K.B."/>
            <person name="Michael T."/>
            <person name="McCombie W.R."/>
            <person name="Yang B."/>
            <person name="Zhang G."/>
            <person name="Yang H."/>
            <person name="Wang J."/>
            <person name="Spillane C."/>
            <person name="Cook D.R."/>
            <person name="May G.D."/>
            <person name="Xu X."/>
            <person name="Jackson S.A."/>
        </authorList>
    </citation>
    <scope>NUCLEOTIDE SEQUENCE [LARGE SCALE GENOMIC DNA]</scope>
    <source>
        <strain evidence="2">cv. Asha</strain>
    </source>
</reference>
<evidence type="ECO:0000313" key="1">
    <source>
        <dbReference type="EMBL" id="KYP75578.1"/>
    </source>
</evidence>
<dbReference type="Gramene" id="C.cajan_19212.t">
    <property type="protein sequence ID" value="C.cajan_19212.t"/>
    <property type="gene ID" value="C.cajan_19212"/>
</dbReference>